<protein>
    <submittedName>
        <fullName evidence="6">FAD-dependent oxidoreductase</fullName>
    </submittedName>
</protein>
<dbReference type="AlphaFoldDB" id="A0A7J9UV69"/>
<reference evidence="6 7" key="1">
    <citation type="submission" date="2019-10" db="EMBL/GenBank/DDBJ databases">
        <title>Georgenia wutianyii sp. nov. and Georgenia yuyongxinii sp. nov. isolated from plateau pika (Ochotona curzoniae) in the Qinghai-Tibet plateau of China.</title>
        <authorList>
            <person name="Tian Z."/>
        </authorList>
    </citation>
    <scope>NUCLEOTIDE SEQUENCE [LARGE SCALE GENOMIC DNA]</scope>
    <source>
        <strain evidence="6 7">JCM 15130</strain>
    </source>
</reference>
<keyword evidence="2" id="KW-0285">Flavoprotein</keyword>
<dbReference type="PANTHER" id="PTHR43400">
    <property type="entry name" value="FUMARATE REDUCTASE"/>
    <property type="match status" value="1"/>
</dbReference>
<evidence type="ECO:0000256" key="4">
    <source>
        <dbReference type="ARBA" id="ARBA00023002"/>
    </source>
</evidence>
<comment type="cofactor">
    <cofactor evidence="1">
        <name>FAD</name>
        <dbReference type="ChEBI" id="CHEBI:57692"/>
    </cofactor>
</comment>
<dbReference type="PRINTS" id="PR00411">
    <property type="entry name" value="PNDRDTASEI"/>
</dbReference>
<dbReference type="SUPFAM" id="SSF56425">
    <property type="entry name" value="Succinate dehydrogenase/fumarate reductase flavoprotein, catalytic domain"/>
    <property type="match status" value="1"/>
</dbReference>
<keyword evidence="4" id="KW-0560">Oxidoreductase</keyword>
<dbReference type="SUPFAM" id="SSF51905">
    <property type="entry name" value="FAD/NAD(P)-binding domain"/>
    <property type="match status" value="1"/>
</dbReference>
<dbReference type="InterPro" id="IPR050315">
    <property type="entry name" value="FAD-oxidoreductase_2"/>
</dbReference>
<evidence type="ECO:0000313" key="7">
    <source>
        <dbReference type="Proteomes" id="UP000429644"/>
    </source>
</evidence>
<name>A0A7J9UV69_9MICO</name>
<dbReference type="Proteomes" id="UP000429644">
    <property type="component" value="Unassembled WGS sequence"/>
</dbReference>
<evidence type="ECO:0000256" key="2">
    <source>
        <dbReference type="ARBA" id="ARBA00022630"/>
    </source>
</evidence>
<evidence type="ECO:0000313" key="6">
    <source>
        <dbReference type="EMBL" id="MPV88529.1"/>
    </source>
</evidence>
<dbReference type="OrthoDB" id="9813348at2"/>
<keyword evidence="7" id="KW-1185">Reference proteome</keyword>
<proteinExistence type="predicted"/>
<keyword evidence="3" id="KW-0274">FAD</keyword>
<accession>A0A7J9UV69</accession>
<gene>
    <name evidence="6" type="ORF">GB882_07600</name>
</gene>
<dbReference type="Gene3D" id="3.50.50.60">
    <property type="entry name" value="FAD/NAD(P)-binding domain"/>
    <property type="match status" value="2"/>
</dbReference>
<organism evidence="6 7">
    <name type="scientific">Georgenia ruanii</name>
    <dbReference type="NCBI Taxonomy" id="348442"/>
    <lineage>
        <taxon>Bacteria</taxon>
        <taxon>Bacillati</taxon>
        <taxon>Actinomycetota</taxon>
        <taxon>Actinomycetes</taxon>
        <taxon>Micrococcales</taxon>
        <taxon>Bogoriellaceae</taxon>
        <taxon>Georgenia</taxon>
    </lineage>
</organism>
<comment type="caution">
    <text evidence="6">The sequence shown here is derived from an EMBL/GenBank/DDBJ whole genome shotgun (WGS) entry which is preliminary data.</text>
</comment>
<dbReference type="InterPro" id="IPR003953">
    <property type="entry name" value="FAD-dep_OxRdtase_2_FAD-bd"/>
</dbReference>
<evidence type="ECO:0000256" key="1">
    <source>
        <dbReference type="ARBA" id="ARBA00001974"/>
    </source>
</evidence>
<dbReference type="GO" id="GO:0033765">
    <property type="term" value="F:steroid dehydrogenase activity, acting on the CH-CH group of donors"/>
    <property type="evidence" value="ECO:0007669"/>
    <property type="project" value="UniProtKB-ARBA"/>
</dbReference>
<dbReference type="RefSeq" id="WP_152231187.1">
    <property type="nucleotide sequence ID" value="NZ_BAAAOT010000037.1"/>
</dbReference>
<evidence type="ECO:0000259" key="5">
    <source>
        <dbReference type="Pfam" id="PF00890"/>
    </source>
</evidence>
<dbReference type="EMBL" id="WHPD01001651">
    <property type="protein sequence ID" value="MPV88529.1"/>
    <property type="molecule type" value="Genomic_DNA"/>
</dbReference>
<dbReference type="GO" id="GO:0008202">
    <property type="term" value="P:steroid metabolic process"/>
    <property type="evidence" value="ECO:0007669"/>
    <property type="project" value="UniProtKB-ARBA"/>
</dbReference>
<dbReference type="Pfam" id="PF00890">
    <property type="entry name" value="FAD_binding_2"/>
    <property type="match status" value="1"/>
</dbReference>
<feature type="domain" description="FAD-dependent oxidoreductase 2 FAD-binding" evidence="5">
    <location>
        <begin position="11"/>
        <end position="521"/>
    </location>
</feature>
<dbReference type="PANTHER" id="PTHR43400:SF10">
    <property type="entry name" value="3-OXOSTEROID 1-DEHYDROGENASE"/>
    <property type="match status" value="1"/>
</dbReference>
<sequence>MFHQPSHRSHDVVVLGSGASGLTAALAAAAGGADVGLIEKSDLLGGATALSGGVCWVPNNSHMRQAGATDSREEALTYLQSLSHGRIDPGLVAAFVDYAPEAFDWVEQHTPIRFNVLAGFPDYHPENPGGKPDGGRSLEPGLVAFNALGAWEDRIVVPHRNPHLAVLELALTGGQGVAPEEMERRLAHNIRGGGPALIAGLLQALLEHGVEPWTSARARRLLVDDERVVGVEVETAEGVVTVGAKAVIIATGGFEWDPELVRDFLRGPMTHPVGVQTNTGDGLRMAMDAGAALGNMSEAWWAPVVEIPQGDRGVPPRRQVIQQERILPHCLMVNDRGQRFTNEAANYNALGGAFHQFDPTTFRYSNLPAWLVFDSQYWSAYGFLGHRGDQVPDWLTKADSLDELAALLDLDADALTRTVQEWNRMVAEGADCSFGRGVSAYDRWLGERSRDGALRTLGDLGQAPYFAVPVHSGALGTKGGPKTTSSGQVLDPFDDVIIGLYAVGNAMAGATGMVYGGGGGTLGPAVTFGYLAGQHAAGVTTS</sequence>
<dbReference type="InterPro" id="IPR027477">
    <property type="entry name" value="Succ_DH/fumarate_Rdtase_cat_sf"/>
</dbReference>
<dbReference type="InterPro" id="IPR036188">
    <property type="entry name" value="FAD/NAD-bd_sf"/>
</dbReference>
<evidence type="ECO:0000256" key="3">
    <source>
        <dbReference type="ARBA" id="ARBA00022827"/>
    </source>
</evidence>